<dbReference type="Gene3D" id="3.40.1810.10">
    <property type="entry name" value="Transcription factor, MADS-box"/>
    <property type="match status" value="1"/>
</dbReference>
<dbReference type="EMBL" id="JACEFO010002219">
    <property type="protein sequence ID" value="KAF8672647.1"/>
    <property type="molecule type" value="Genomic_DNA"/>
</dbReference>
<evidence type="ECO:0000256" key="6">
    <source>
        <dbReference type="SAM" id="Coils"/>
    </source>
</evidence>
<evidence type="ECO:0000256" key="4">
    <source>
        <dbReference type="ARBA" id="ARBA00023163"/>
    </source>
</evidence>
<dbReference type="GO" id="GO:0005634">
    <property type="term" value="C:nucleus"/>
    <property type="evidence" value="ECO:0007669"/>
    <property type="project" value="UniProtKB-SubCell"/>
</dbReference>
<evidence type="ECO:0000256" key="3">
    <source>
        <dbReference type="ARBA" id="ARBA00023125"/>
    </source>
</evidence>
<keyword evidence="5" id="KW-0539">Nucleus</keyword>
<evidence type="ECO:0000256" key="5">
    <source>
        <dbReference type="ARBA" id="ARBA00023242"/>
    </source>
</evidence>
<dbReference type="AlphaFoldDB" id="A0A835AZ63"/>
<reference evidence="8" key="1">
    <citation type="submission" date="2020-07" db="EMBL/GenBank/DDBJ databases">
        <title>Genome sequence and genetic diversity analysis of an under-domesticated orphan crop, white fonio (Digitaria exilis).</title>
        <authorList>
            <person name="Bennetzen J.L."/>
            <person name="Chen S."/>
            <person name="Ma X."/>
            <person name="Wang X."/>
            <person name="Yssel A.E.J."/>
            <person name="Chaluvadi S.R."/>
            <person name="Johnson M."/>
            <person name="Gangashetty P."/>
            <person name="Hamidou F."/>
            <person name="Sanogo M.D."/>
            <person name="Zwaenepoel A."/>
            <person name="Wallace J."/>
            <person name="Van De Peer Y."/>
            <person name="Van Deynze A."/>
        </authorList>
    </citation>
    <scope>NUCLEOTIDE SEQUENCE</scope>
    <source>
        <tissue evidence="8">Leaves</tissue>
    </source>
</reference>
<evidence type="ECO:0000313" key="8">
    <source>
        <dbReference type="EMBL" id="KAF8672647.1"/>
    </source>
</evidence>
<dbReference type="GO" id="GO:0000987">
    <property type="term" value="F:cis-regulatory region sequence-specific DNA binding"/>
    <property type="evidence" value="ECO:0007669"/>
    <property type="project" value="InterPro"/>
</dbReference>
<dbReference type="InterPro" id="IPR033897">
    <property type="entry name" value="SRF-like_MADS-box"/>
</dbReference>
<keyword evidence="9" id="KW-1185">Reference proteome</keyword>
<evidence type="ECO:0000256" key="2">
    <source>
        <dbReference type="ARBA" id="ARBA00023015"/>
    </source>
</evidence>
<keyword evidence="6" id="KW-0175">Coiled coil</keyword>
<keyword evidence="4" id="KW-0804">Transcription</keyword>
<dbReference type="Pfam" id="PF00319">
    <property type="entry name" value="SRF-TF"/>
    <property type="match status" value="1"/>
</dbReference>
<organism evidence="8 9">
    <name type="scientific">Digitaria exilis</name>
    <dbReference type="NCBI Taxonomy" id="1010633"/>
    <lineage>
        <taxon>Eukaryota</taxon>
        <taxon>Viridiplantae</taxon>
        <taxon>Streptophyta</taxon>
        <taxon>Embryophyta</taxon>
        <taxon>Tracheophyta</taxon>
        <taxon>Spermatophyta</taxon>
        <taxon>Magnoliopsida</taxon>
        <taxon>Liliopsida</taxon>
        <taxon>Poales</taxon>
        <taxon>Poaceae</taxon>
        <taxon>PACMAD clade</taxon>
        <taxon>Panicoideae</taxon>
        <taxon>Panicodae</taxon>
        <taxon>Paniceae</taxon>
        <taxon>Anthephorinae</taxon>
        <taxon>Digitaria</taxon>
    </lineage>
</organism>
<dbReference type="PANTHER" id="PTHR48019">
    <property type="entry name" value="SERUM RESPONSE FACTOR HOMOLOG"/>
    <property type="match status" value="1"/>
</dbReference>
<sequence>MPRRKIELGLIKKASSRAKSLKQRKEGLQKKAYELEELTGVDVAVVCANPGGGAAKLEYGSAAVIDRYFRLPADKRAKHTHHNYLNVELGKEKARLAKERQEGPKALASPRNQELSGVDLEELLASIDAALLATAQRRKALGMPDVVDGGQPPVDAVVPLGEGVQLVGDDGGFDDDLEAWVDELTWHDVEPHPLNASMMQPAAPADDGAQFYINGVEPLPFNSSMTQPASGVQYISGASLGMGGNPTLPLQQMGGNGGENDHGHLAWGAYPPHNNTTVSFPDHSLQYTGSNSSYRDMDGSDHSFQYTSSNNSYADMDGSFQYNGSNYSYADMDGCPQMTMPSNANVYDGFCNPMYMQPEHSSMGTDGDCFSGVSAIGLDGSSFMDASGHEYETQCLADYFQCPDDSQHLGAEPLHYYLSDVAEGICYYEHEAGSCSSGGSQSFVQSHSSSGSLQFYSEQSQSDARDQAPGVQKFWAMEEAARFNQAVLEDVRHHDSGVQF</sequence>
<dbReference type="CDD" id="cd00266">
    <property type="entry name" value="MADS_SRF_like"/>
    <property type="match status" value="1"/>
</dbReference>
<dbReference type="PROSITE" id="PS50066">
    <property type="entry name" value="MADS_BOX_2"/>
    <property type="match status" value="1"/>
</dbReference>
<feature type="coiled-coil region" evidence="6">
    <location>
        <begin position="11"/>
        <end position="38"/>
    </location>
</feature>
<dbReference type="InterPro" id="IPR050142">
    <property type="entry name" value="MADS-box/MEF2_TF"/>
</dbReference>
<dbReference type="InterPro" id="IPR002100">
    <property type="entry name" value="TF_MADSbox"/>
</dbReference>
<evidence type="ECO:0000259" key="7">
    <source>
        <dbReference type="PROSITE" id="PS50066"/>
    </source>
</evidence>
<dbReference type="Proteomes" id="UP000636709">
    <property type="component" value="Unassembled WGS sequence"/>
</dbReference>
<evidence type="ECO:0000313" key="9">
    <source>
        <dbReference type="Proteomes" id="UP000636709"/>
    </source>
</evidence>
<comment type="subcellular location">
    <subcellularLocation>
        <location evidence="1">Nucleus</location>
    </subcellularLocation>
</comment>
<dbReference type="InterPro" id="IPR036879">
    <property type="entry name" value="TF_MADSbox_sf"/>
</dbReference>
<feature type="domain" description="MADS-box" evidence="7">
    <location>
        <begin position="1"/>
        <end position="52"/>
    </location>
</feature>
<dbReference type="Gramene" id="Dexi9B01G0021420.1">
    <property type="protein sequence ID" value="Dexi9B01G0021420.1:cds"/>
    <property type="gene ID" value="Dexi9B01G0021420"/>
</dbReference>
<dbReference type="GO" id="GO:0000981">
    <property type="term" value="F:DNA-binding transcription factor activity, RNA polymerase II-specific"/>
    <property type="evidence" value="ECO:0007669"/>
    <property type="project" value="InterPro"/>
</dbReference>
<proteinExistence type="predicted"/>
<protein>
    <recommendedName>
        <fullName evidence="7">MADS-box domain-containing protein</fullName>
    </recommendedName>
</protein>
<dbReference type="OrthoDB" id="605507at2759"/>
<dbReference type="SMART" id="SM00432">
    <property type="entry name" value="MADS"/>
    <property type="match status" value="1"/>
</dbReference>
<dbReference type="GO" id="GO:0045944">
    <property type="term" value="P:positive regulation of transcription by RNA polymerase II"/>
    <property type="evidence" value="ECO:0007669"/>
    <property type="project" value="InterPro"/>
</dbReference>
<dbReference type="SUPFAM" id="SSF55455">
    <property type="entry name" value="SRF-like"/>
    <property type="match status" value="1"/>
</dbReference>
<dbReference type="GO" id="GO:0046983">
    <property type="term" value="F:protein dimerization activity"/>
    <property type="evidence" value="ECO:0007669"/>
    <property type="project" value="InterPro"/>
</dbReference>
<name>A0A835AZ63_9POAL</name>
<comment type="caution">
    <text evidence="8">The sequence shown here is derived from an EMBL/GenBank/DDBJ whole genome shotgun (WGS) entry which is preliminary data.</text>
</comment>
<keyword evidence="3" id="KW-0238">DNA-binding</keyword>
<evidence type="ECO:0000256" key="1">
    <source>
        <dbReference type="ARBA" id="ARBA00004123"/>
    </source>
</evidence>
<accession>A0A835AZ63</accession>
<gene>
    <name evidence="8" type="ORF">HU200_049340</name>
</gene>
<keyword evidence="2" id="KW-0805">Transcription regulation</keyword>